<dbReference type="RefSeq" id="WP_091830369.1">
    <property type="nucleotide sequence ID" value="NZ_FOAN01000001.1"/>
</dbReference>
<dbReference type="GO" id="GO:0016616">
    <property type="term" value="F:oxidoreductase activity, acting on the CH-OH group of donors, NAD or NADP as acceptor"/>
    <property type="evidence" value="ECO:0007669"/>
    <property type="project" value="UniProtKB-ARBA"/>
</dbReference>
<dbReference type="Pfam" id="PF02826">
    <property type="entry name" value="2-Hacid_dh_C"/>
    <property type="match status" value="1"/>
</dbReference>
<protein>
    <submittedName>
        <fullName evidence="4">Glyoxylate/hydroxypyruvate reductase A</fullName>
    </submittedName>
</protein>
<dbReference type="InterPro" id="IPR029753">
    <property type="entry name" value="D-isomer_DH_CS"/>
</dbReference>
<evidence type="ECO:0000259" key="3">
    <source>
        <dbReference type="Pfam" id="PF02826"/>
    </source>
</evidence>
<dbReference type="SUPFAM" id="SSF52283">
    <property type="entry name" value="Formate/glycerate dehydrogenase catalytic domain-like"/>
    <property type="match status" value="1"/>
</dbReference>
<proteinExistence type="predicted"/>
<evidence type="ECO:0000256" key="1">
    <source>
        <dbReference type="ARBA" id="ARBA00023002"/>
    </source>
</evidence>
<dbReference type="STRING" id="1036779.SAMN04515666_1011051"/>
<dbReference type="PANTHER" id="PTHR43333:SF1">
    <property type="entry name" value="D-ISOMER SPECIFIC 2-HYDROXYACID DEHYDROGENASE NAD-BINDING DOMAIN-CONTAINING PROTEIN"/>
    <property type="match status" value="1"/>
</dbReference>
<dbReference type="Gene3D" id="3.40.50.720">
    <property type="entry name" value="NAD(P)-binding Rossmann-like Domain"/>
    <property type="match status" value="2"/>
</dbReference>
<dbReference type="GO" id="GO:0051287">
    <property type="term" value="F:NAD binding"/>
    <property type="evidence" value="ECO:0007669"/>
    <property type="project" value="InterPro"/>
</dbReference>
<evidence type="ECO:0000313" key="4">
    <source>
        <dbReference type="EMBL" id="SEK63896.1"/>
    </source>
</evidence>
<dbReference type="OrthoDB" id="9787219at2"/>
<dbReference type="InterPro" id="IPR036291">
    <property type="entry name" value="NAD(P)-bd_dom_sf"/>
</dbReference>
<accession>A0A1H7IN80</accession>
<organism evidence="4 5">
    <name type="scientific">Bosea lupini</name>
    <dbReference type="NCBI Taxonomy" id="1036779"/>
    <lineage>
        <taxon>Bacteria</taxon>
        <taxon>Pseudomonadati</taxon>
        <taxon>Pseudomonadota</taxon>
        <taxon>Alphaproteobacteria</taxon>
        <taxon>Hyphomicrobiales</taxon>
        <taxon>Boseaceae</taxon>
        <taxon>Bosea</taxon>
    </lineage>
</organism>
<dbReference type="CDD" id="cd12164">
    <property type="entry name" value="GDH_like_2"/>
    <property type="match status" value="1"/>
</dbReference>
<keyword evidence="1" id="KW-0560">Oxidoreductase</keyword>
<dbReference type="InterPro" id="IPR006140">
    <property type="entry name" value="D-isomer_DH_NAD-bd"/>
</dbReference>
<reference evidence="5" key="1">
    <citation type="submission" date="2016-10" db="EMBL/GenBank/DDBJ databases">
        <authorList>
            <person name="Varghese N."/>
            <person name="Submissions S."/>
        </authorList>
    </citation>
    <scope>NUCLEOTIDE SEQUENCE [LARGE SCALE GENOMIC DNA]</scope>
    <source>
        <strain evidence="5">LMG 26383,CCUG 61248,R- 45681</strain>
    </source>
</reference>
<sequence length="308" mass="33703">MTLLLKSDAARAEEWTRLLAEKAPELPFRIWPDVGDPAEIRYLAAWLPPDDLLGQFPNLELLVSVGAGVDQLNLADIPPHLPIVRMIEPGLVDSMVEYVTMSVLALHRDLIPYIAAQREEAWRPLRIRPATERRVGVLGLGMLGKACALKLAEFGFGVAGWSRSRHEVEGIETFAGDAELPAFLARTDILVCLLPLTDATRGLLGAELFAQLPQGAMIVNAGRGGHLDQDALLAALDSDHLAAAVLDVCEPEPLPECHPLWNHPKVLLTPHIASRSRSEASLDIVLDNLRRHQAGEPLIGLIDRDRGY</sequence>
<dbReference type="PROSITE" id="PS00671">
    <property type="entry name" value="D_2_HYDROXYACID_DH_3"/>
    <property type="match status" value="1"/>
</dbReference>
<dbReference type="Proteomes" id="UP000199664">
    <property type="component" value="Unassembled WGS sequence"/>
</dbReference>
<feature type="domain" description="D-isomer specific 2-hydroxyacid dehydrogenase NAD-binding" evidence="3">
    <location>
        <begin position="101"/>
        <end position="273"/>
    </location>
</feature>
<evidence type="ECO:0000313" key="5">
    <source>
        <dbReference type="Proteomes" id="UP000199664"/>
    </source>
</evidence>
<dbReference type="SUPFAM" id="SSF51735">
    <property type="entry name" value="NAD(P)-binding Rossmann-fold domains"/>
    <property type="match status" value="1"/>
</dbReference>
<dbReference type="AlphaFoldDB" id="A0A1H7IN80"/>
<dbReference type="PANTHER" id="PTHR43333">
    <property type="entry name" value="2-HACID_DH_C DOMAIN-CONTAINING PROTEIN"/>
    <property type="match status" value="1"/>
</dbReference>
<gene>
    <name evidence="4" type="ORF">SAMN04515666_1011051</name>
</gene>
<keyword evidence="5" id="KW-1185">Reference proteome</keyword>
<keyword evidence="4" id="KW-0670">Pyruvate</keyword>
<name>A0A1H7IN80_9HYPH</name>
<evidence type="ECO:0000256" key="2">
    <source>
        <dbReference type="ARBA" id="ARBA00023027"/>
    </source>
</evidence>
<dbReference type="EMBL" id="FOAN01000001">
    <property type="protein sequence ID" value="SEK63896.1"/>
    <property type="molecule type" value="Genomic_DNA"/>
</dbReference>
<keyword evidence="2" id="KW-0520">NAD</keyword>